<organism evidence="3 4">
    <name type="scientific">Leptospira santarosai str. MOR084</name>
    <dbReference type="NCBI Taxonomy" id="1049984"/>
    <lineage>
        <taxon>Bacteria</taxon>
        <taxon>Pseudomonadati</taxon>
        <taxon>Spirochaetota</taxon>
        <taxon>Spirochaetia</taxon>
        <taxon>Leptospirales</taxon>
        <taxon>Leptospiraceae</taxon>
        <taxon>Leptospira</taxon>
    </lineage>
</organism>
<dbReference type="PRINTS" id="PR00069">
    <property type="entry name" value="ALDKETRDTASE"/>
</dbReference>
<dbReference type="InterPro" id="IPR023210">
    <property type="entry name" value="NADP_OxRdtase_dom"/>
</dbReference>
<accession>A0A0E2BIR8</accession>
<dbReference type="PROSITE" id="PS00062">
    <property type="entry name" value="ALDOKETO_REDUCTASE_2"/>
    <property type="match status" value="1"/>
</dbReference>
<dbReference type="Gene3D" id="3.20.20.100">
    <property type="entry name" value="NADP-dependent oxidoreductase domain"/>
    <property type="match status" value="1"/>
</dbReference>
<dbReference type="RefSeq" id="WP_004476591.1">
    <property type="nucleotide sequence ID" value="NZ_AHON02000027.1"/>
</dbReference>
<dbReference type="Pfam" id="PF00248">
    <property type="entry name" value="Aldo_ket_red"/>
    <property type="match status" value="1"/>
</dbReference>
<gene>
    <name evidence="3" type="ORF">LEP1GSC179_1570</name>
</gene>
<evidence type="ECO:0000259" key="2">
    <source>
        <dbReference type="Pfam" id="PF00248"/>
    </source>
</evidence>
<dbReference type="GO" id="GO:0016491">
    <property type="term" value="F:oxidoreductase activity"/>
    <property type="evidence" value="ECO:0007669"/>
    <property type="project" value="UniProtKB-KW"/>
</dbReference>
<evidence type="ECO:0000313" key="4">
    <source>
        <dbReference type="Proteomes" id="UP000006329"/>
    </source>
</evidence>
<dbReference type="EMBL" id="AHON02000027">
    <property type="protein sequence ID" value="EKO34826.1"/>
    <property type="molecule type" value="Genomic_DNA"/>
</dbReference>
<evidence type="ECO:0000256" key="1">
    <source>
        <dbReference type="ARBA" id="ARBA00023002"/>
    </source>
</evidence>
<keyword evidence="4" id="KW-1185">Reference proteome</keyword>
<keyword evidence="1" id="KW-0560">Oxidoreductase</keyword>
<dbReference type="SUPFAM" id="SSF51430">
    <property type="entry name" value="NAD(P)-linked oxidoreductase"/>
    <property type="match status" value="1"/>
</dbReference>
<dbReference type="PANTHER" id="PTHR43364">
    <property type="entry name" value="NADH-SPECIFIC METHYLGLYOXAL REDUCTASE-RELATED"/>
    <property type="match status" value="1"/>
</dbReference>
<dbReference type="CDD" id="cd19084">
    <property type="entry name" value="AKR_AKR11B1-like"/>
    <property type="match status" value="1"/>
</dbReference>
<dbReference type="InterPro" id="IPR018170">
    <property type="entry name" value="Aldo/ket_reductase_CS"/>
</dbReference>
<evidence type="ECO:0000313" key="3">
    <source>
        <dbReference type="EMBL" id="EKO34826.1"/>
    </source>
</evidence>
<comment type="caution">
    <text evidence="3">The sequence shown here is derived from an EMBL/GenBank/DDBJ whole genome shotgun (WGS) entry which is preliminary data.</text>
</comment>
<dbReference type="InterPro" id="IPR050523">
    <property type="entry name" value="AKR_Detox_Biosynth"/>
</dbReference>
<sequence>MGIEEKDYIILPKTDLKVSRLSIGTWLFGGLRWGYVDNLESEKTFLSALDLGINFIDTADAYGKGRSEEFVSRLTKGRKENLVIGTKVGIVWNPDGTRRIDLSKRHLIEAAERSLQRLKLDKIDLYYLHEPDVNTDIEETIEALQLLKVQGKIRYIGLSNFPKETVAQFNSMINISCLQDELSLIRREAELTNLKFAKENNLGFLAYSPLSKGLLTGKFKFDSQFSSDDNRSGNEDFSGERLKENVEKVDRLSQLAKKLGHSTSAVSIAWVLGLDSVTSVVLGARTQEQLEEQMKSLEIVFELGTYQQVGQIFS</sequence>
<dbReference type="InterPro" id="IPR036812">
    <property type="entry name" value="NAD(P)_OxRdtase_dom_sf"/>
</dbReference>
<proteinExistence type="predicted"/>
<dbReference type="AlphaFoldDB" id="A0A0E2BIR8"/>
<dbReference type="Proteomes" id="UP000006329">
    <property type="component" value="Unassembled WGS sequence"/>
</dbReference>
<name>A0A0E2BIR8_9LEPT</name>
<dbReference type="PANTHER" id="PTHR43364:SF4">
    <property type="entry name" value="NAD(P)-LINKED OXIDOREDUCTASE SUPERFAMILY PROTEIN"/>
    <property type="match status" value="1"/>
</dbReference>
<feature type="domain" description="NADP-dependent oxidoreductase" evidence="2">
    <location>
        <begin position="20"/>
        <end position="302"/>
    </location>
</feature>
<reference evidence="3" key="1">
    <citation type="submission" date="2012-10" db="EMBL/GenBank/DDBJ databases">
        <authorList>
            <person name="Harkins D.M."/>
            <person name="Durkin A.S."/>
            <person name="Brinkac L.M."/>
            <person name="Haft D.H."/>
            <person name="Selengut J.D."/>
            <person name="Sanka R."/>
            <person name="DePew J."/>
            <person name="Purushe J."/>
            <person name="Matthias M.A."/>
            <person name="Vinetz J.M."/>
            <person name="Sutton G.G."/>
            <person name="Nierman W.C."/>
            <person name="Fouts D.E."/>
        </authorList>
    </citation>
    <scope>NUCLEOTIDE SEQUENCE [LARGE SCALE GENOMIC DNA]</scope>
    <source>
        <strain evidence="3">MOR084</strain>
    </source>
</reference>
<dbReference type="GO" id="GO:0005829">
    <property type="term" value="C:cytosol"/>
    <property type="evidence" value="ECO:0007669"/>
    <property type="project" value="TreeGrafter"/>
</dbReference>
<dbReference type="InterPro" id="IPR020471">
    <property type="entry name" value="AKR"/>
</dbReference>
<protein>
    <recommendedName>
        <fullName evidence="2">NADP-dependent oxidoreductase domain-containing protein</fullName>
    </recommendedName>
</protein>